<evidence type="ECO:0000313" key="3">
    <source>
        <dbReference type="Proteomes" id="UP001341840"/>
    </source>
</evidence>
<protein>
    <submittedName>
        <fullName evidence="2">Uncharacterized protein</fullName>
    </submittedName>
</protein>
<dbReference type="EMBL" id="JASCZI010090626">
    <property type="protein sequence ID" value="MED6143018.1"/>
    <property type="molecule type" value="Genomic_DNA"/>
</dbReference>
<sequence length="99" mass="11959">MKVVFPNLFRAAAEKDSLISWRWSFTWRWPLREWEEEIDCLVWKHEPKGTLSGKSFLRVVHKNREIEVEPNMYRRWRTGNSRKTGQKFSDGNSRAVEFT</sequence>
<accession>A0ABU6T4Y6</accession>
<gene>
    <name evidence="2" type="ORF">PIB30_002840</name>
</gene>
<keyword evidence="3" id="KW-1185">Reference proteome</keyword>
<dbReference type="Proteomes" id="UP001341840">
    <property type="component" value="Unassembled WGS sequence"/>
</dbReference>
<comment type="caution">
    <text evidence="2">The sequence shown here is derived from an EMBL/GenBank/DDBJ whole genome shotgun (WGS) entry which is preliminary data.</text>
</comment>
<feature type="region of interest" description="Disordered" evidence="1">
    <location>
        <begin position="79"/>
        <end position="99"/>
    </location>
</feature>
<evidence type="ECO:0000313" key="2">
    <source>
        <dbReference type="EMBL" id="MED6143018.1"/>
    </source>
</evidence>
<evidence type="ECO:0000256" key="1">
    <source>
        <dbReference type="SAM" id="MobiDB-lite"/>
    </source>
</evidence>
<proteinExistence type="predicted"/>
<feature type="compositionally biased region" description="Polar residues" evidence="1">
    <location>
        <begin position="79"/>
        <end position="92"/>
    </location>
</feature>
<reference evidence="2 3" key="1">
    <citation type="journal article" date="2023" name="Plants (Basel)">
        <title>Bridging the Gap: Combining Genomics and Transcriptomics Approaches to Understand Stylosanthes scabra, an Orphan Legume from the Brazilian Caatinga.</title>
        <authorList>
            <person name="Ferreira-Neto J.R.C."/>
            <person name="da Silva M.D."/>
            <person name="Binneck E."/>
            <person name="de Melo N.F."/>
            <person name="da Silva R.H."/>
            <person name="de Melo A.L.T.M."/>
            <person name="Pandolfi V."/>
            <person name="Bustamante F.O."/>
            <person name="Brasileiro-Vidal A.C."/>
            <person name="Benko-Iseppon A.M."/>
        </authorList>
    </citation>
    <scope>NUCLEOTIDE SEQUENCE [LARGE SCALE GENOMIC DNA]</scope>
    <source>
        <tissue evidence="2">Leaves</tissue>
    </source>
</reference>
<name>A0ABU6T4Y6_9FABA</name>
<organism evidence="2 3">
    <name type="scientific">Stylosanthes scabra</name>
    <dbReference type="NCBI Taxonomy" id="79078"/>
    <lineage>
        <taxon>Eukaryota</taxon>
        <taxon>Viridiplantae</taxon>
        <taxon>Streptophyta</taxon>
        <taxon>Embryophyta</taxon>
        <taxon>Tracheophyta</taxon>
        <taxon>Spermatophyta</taxon>
        <taxon>Magnoliopsida</taxon>
        <taxon>eudicotyledons</taxon>
        <taxon>Gunneridae</taxon>
        <taxon>Pentapetalae</taxon>
        <taxon>rosids</taxon>
        <taxon>fabids</taxon>
        <taxon>Fabales</taxon>
        <taxon>Fabaceae</taxon>
        <taxon>Papilionoideae</taxon>
        <taxon>50 kb inversion clade</taxon>
        <taxon>dalbergioids sensu lato</taxon>
        <taxon>Dalbergieae</taxon>
        <taxon>Pterocarpus clade</taxon>
        <taxon>Stylosanthes</taxon>
    </lineage>
</organism>